<name>A0A6C0HQE5_9ZZZZ</name>
<dbReference type="GO" id="GO:0004620">
    <property type="term" value="F:phospholipase activity"/>
    <property type="evidence" value="ECO:0007669"/>
    <property type="project" value="InterPro"/>
</dbReference>
<proteinExistence type="predicted"/>
<keyword evidence="3" id="KW-0442">Lipid degradation</keyword>
<dbReference type="InterPro" id="IPR047794">
    <property type="entry name" value="C45_proenzyme-like"/>
</dbReference>
<dbReference type="NCBIfam" id="NF040521">
    <property type="entry name" value="C45_proenzyme"/>
    <property type="match status" value="1"/>
</dbReference>
<accession>A0A6C0HQE5</accession>
<dbReference type="Pfam" id="PF04916">
    <property type="entry name" value="Phospholip_B"/>
    <property type="match status" value="1"/>
</dbReference>
<keyword evidence="4" id="KW-0443">Lipid metabolism</keyword>
<organism evidence="6">
    <name type="scientific">viral metagenome</name>
    <dbReference type="NCBI Taxonomy" id="1070528"/>
    <lineage>
        <taxon>unclassified sequences</taxon>
        <taxon>metagenomes</taxon>
        <taxon>organismal metagenomes</taxon>
    </lineage>
</organism>
<dbReference type="InterPro" id="IPR007000">
    <property type="entry name" value="PLipase_B-like"/>
</dbReference>
<dbReference type="EMBL" id="MN739998">
    <property type="protein sequence ID" value="QHT82335.1"/>
    <property type="molecule type" value="Genomic_DNA"/>
</dbReference>
<evidence type="ECO:0000313" key="6">
    <source>
        <dbReference type="EMBL" id="QHT82335.1"/>
    </source>
</evidence>
<sequence>MYPVDIKNGSRYEQSGWIRMSLKGNAKERGYAHGLLVSKDLTRIFSMIDFNMLYSYGYTREFFSDVISAMFKPQILENFPEYYDEMESIAMGANDGGAKVSFDDIIMWNCYSSISYVIGAIGPFVLKSNTLSKKYGNMFSPEITSQTQGSAEGGGGSGSRGDHCTAFIAVGDYTKDGKIVCAHNSFDNFIDGQNFNVMMDITPSEKNSNSFLMQTAPGCISSCTDYYVTSNGLICTETTIGGFSKFILKDPICCRIRKAMQYSKSLDDCVTFLTKNNGGDYANSWLIGDTNTNTIMRIELGLMYVNVEKKTNGYFIGYNAPEDPRIRNLECVNTGYEDIRRHQGARRVRLTELMNEYKGKLDLVIAKKIISDHYDVYLNKINPSSRTCCGHYELDNRAYMSQADRPKPYQPRGALDGIVCDTTLAKKMSMISRWGTSCGTPFNKTQFFKKHLQWKDQEPYILDRPSQPWTTFGINKKKSQTRKNRKGVV</sequence>
<reference evidence="6" key="1">
    <citation type="journal article" date="2020" name="Nature">
        <title>Giant virus diversity and host interactions through global metagenomics.</title>
        <authorList>
            <person name="Schulz F."/>
            <person name="Roux S."/>
            <person name="Paez-Espino D."/>
            <person name="Jungbluth S."/>
            <person name="Walsh D.A."/>
            <person name="Denef V.J."/>
            <person name="McMahon K.D."/>
            <person name="Konstantinidis K.T."/>
            <person name="Eloe-Fadrosh E.A."/>
            <person name="Kyrpides N.C."/>
            <person name="Woyke T."/>
        </authorList>
    </citation>
    <scope>NUCLEOTIDE SEQUENCE</scope>
    <source>
        <strain evidence="6">GVMAG-M-3300023184-161</strain>
    </source>
</reference>
<evidence type="ECO:0000256" key="2">
    <source>
        <dbReference type="ARBA" id="ARBA00022801"/>
    </source>
</evidence>
<evidence type="ECO:0000256" key="5">
    <source>
        <dbReference type="ARBA" id="ARBA00023180"/>
    </source>
</evidence>
<dbReference type="PANTHER" id="PTHR12370">
    <property type="entry name" value="PHOSPHOLIPASE B-RELATED"/>
    <property type="match status" value="1"/>
</dbReference>
<dbReference type="Gene3D" id="3.60.60.30">
    <property type="match status" value="1"/>
</dbReference>
<protein>
    <recommendedName>
        <fullName evidence="7">Phospholipase B-like</fullName>
    </recommendedName>
</protein>
<evidence type="ECO:0000256" key="4">
    <source>
        <dbReference type="ARBA" id="ARBA00023098"/>
    </source>
</evidence>
<dbReference type="AlphaFoldDB" id="A0A6C0HQE5"/>
<keyword evidence="1" id="KW-0732">Signal</keyword>
<evidence type="ECO:0000256" key="1">
    <source>
        <dbReference type="ARBA" id="ARBA00022729"/>
    </source>
</evidence>
<keyword evidence="5" id="KW-0325">Glycoprotein</keyword>
<evidence type="ECO:0008006" key="7">
    <source>
        <dbReference type="Google" id="ProtNLM"/>
    </source>
</evidence>
<keyword evidence="2" id="KW-0378">Hydrolase</keyword>
<dbReference type="GO" id="GO:0016042">
    <property type="term" value="P:lipid catabolic process"/>
    <property type="evidence" value="ECO:0007669"/>
    <property type="project" value="UniProtKB-KW"/>
</dbReference>
<evidence type="ECO:0000256" key="3">
    <source>
        <dbReference type="ARBA" id="ARBA00022963"/>
    </source>
</evidence>